<feature type="region of interest" description="Disordered" evidence="1">
    <location>
        <begin position="1"/>
        <end position="205"/>
    </location>
</feature>
<comment type="caution">
    <text evidence="3">The sequence shown here is derived from an EMBL/GenBank/DDBJ whole genome shotgun (WGS) entry which is preliminary data.</text>
</comment>
<dbReference type="InterPro" id="IPR027417">
    <property type="entry name" value="P-loop_NTPase"/>
</dbReference>
<feature type="compositionally biased region" description="Low complexity" evidence="1">
    <location>
        <begin position="81"/>
        <end position="104"/>
    </location>
</feature>
<organism evidence="3 4">
    <name type="scientific">Gordonia tangerina</name>
    <dbReference type="NCBI Taxonomy" id="2911060"/>
    <lineage>
        <taxon>Bacteria</taxon>
        <taxon>Bacillati</taxon>
        <taxon>Actinomycetota</taxon>
        <taxon>Actinomycetes</taxon>
        <taxon>Mycobacteriales</taxon>
        <taxon>Gordoniaceae</taxon>
        <taxon>Gordonia</taxon>
    </lineage>
</organism>
<feature type="compositionally biased region" description="Low complexity" evidence="1">
    <location>
        <begin position="54"/>
        <end position="67"/>
    </location>
</feature>
<sequence>MTYDDSGSLDNSGVPAPPPWLQFAEPEPTEAPAPAPSPESAHRQPDVPPDRQHNGTAAAAGAPGHGAPLPPTTPPPPGTTPPNGAAQPPGAPPAQHTPSAGPMPATDPPGPRGPMPTAGPPPPSGPQPPSGLQPPHAPHSPNSAAAPQGPPNSFGAPPWPDAPAPVGPPPQPPAGPPPGQPPMNPGGPYGGYPMGPPGYADPQSGPALDEVALIRKARRPPSRGWRRAVHTISAGTINPGESSADVEYKRLLERVNRPVRGDYRIAVLSLKGGVGKTTTTVGLGSTFASLRGDRVIAVDANPDLGTLAQRVPQQTRSTVRDLLADTNVYRYSDVRAHTSQSPSRLEVLASERDPAMAEAFSEEEYRGVMRILQRFYNIIITDCGTGLSHSAMGGVLDLADAIILVSSPAMDGARSAGATLDWLAAHGYAHLVSRAVVVLSSSRPGASTIDTDQLGQHFLTRCRAVHKVPFDDHLSEGADVDLDLVSKQTRRAFAELAATIADDFSSVPTDRDEPFYQ</sequence>
<dbReference type="SUPFAM" id="SSF52540">
    <property type="entry name" value="P-loop containing nucleoside triphosphate hydrolases"/>
    <property type="match status" value="1"/>
</dbReference>
<evidence type="ECO:0000313" key="4">
    <source>
        <dbReference type="Proteomes" id="UP001108089"/>
    </source>
</evidence>
<name>A0ABS9DNV3_9ACTN</name>
<dbReference type="InterPro" id="IPR050625">
    <property type="entry name" value="ParA/MinD_ATPase"/>
</dbReference>
<proteinExistence type="predicted"/>
<dbReference type="RefSeq" id="WP_235725013.1">
    <property type="nucleotide sequence ID" value="NZ_JAKGCU010000019.1"/>
</dbReference>
<feature type="domain" description="AAA" evidence="2">
    <location>
        <begin position="265"/>
        <end position="410"/>
    </location>
</feature>
<protein>
    <submittedName>
        <fullName evidence="3">MinD/ParA family protein</fullName>
    </submittedName>
</protein>
<feature type="compositionally biased region" description="Pro residues" evidence="1">
    <location>
        <begin position="68"/>
        <end position="80"/>
    </location>
</feature>
<evidence type="ECO:0000256" key="1">
    <source>
        <dbReference type="SAM" id="MobiDB-lite"/>
    </source>
</evidence>
<dbReference type="PANTHER" id="PTHR43384">
    <property type="entry name" value="SEPTUM SITE-DETERMINING PROTEIN MIND HOMOLOG, CHLOROPLASTIC-RELATED"/>
    <property type="match status" value="1"/>
</dbReference>
<feature type="compositionally biased region" description="Basic and acidic residues" evidence="1">
    <location>
        <begin position="40"/>
        <end position="53"/>
    </location>
</feature>
<dbReference type="Pfam" id="PF13614">
    <property type="entry name" value="AAA_31"/>
    <property type="match status" value="1"/>
</dbReference>
<dbReference type="PANTHER" id="PTHR43384:SF14">
    <property type="entry name" value="ESX-1 SECRETION-ASSOCIATED PROTEIN ESPI"/>
    <property type="match status" value="1"/>
</dbReference>
<dbReference type="EMBL" id="JAKGCU010000019">
    <property type="protein sequence ID" value="MCF3940267.1"/>
    <property type="molecule type" value="Genomic_DNA"/>
</dbReference>
<keyword evidence="4" id="KW-1185">Reference proteome</keyword>
<dbReference type="Proteomes" id="UP001108089">
    <property type="component" value="Unassembled WGS sequence"/>
</dbReference>
<accession>A0ABS9DNV3</accession>
<evidence type="ECO:0000259" key="2">
    <source>
        <dbReference type="Pfam" id="PF13614"/>
    </source>
</evidence>
<feature type="compositionally biased region" description="Pro residues" evidence="1">
    <location>
        <begin position="157"/>
        <end position="185"/>
    </location>
</feature>
<feature type="compositionally biased region" description="Pro residues" evidence="1">
    <location>
        <begin position="105"/>
        <end position="138"/>
    </location>
</feature>
<reference evidence="3" key="1">
    <citation type="submission" date="2022-01" db="EMBL/GenBank/DDBJ databases">
        <title>Gordonia xiamenensis sp. nov., isolated from surface seawater in Xiamen.</title>
        <authorList>
            <person name="He Y.F."/>
        </authorList>
    </citation>
    <scope>NUCLEOTIDE SEQUENCE</scope>
    <source>
        <strain evidence="3">GW1C4-4</strain>
    </source>
</reference>
<gene>
    <name evidence="3" type="ORF">L1892_17985</name>
</gene>
<dbReference type="InterPro" id="IPR025669">
    <property type="entry name" value="AAA_dom"/>
</dbReference>
<evidence type="ECO:0000313" key="3">
    <source>
        <dbReference type="EMBL" id="MCF3940267.1"/>
    </source>
</evidence>
<dbReference type="Gene3D" id="3.40.50.300">
    <property type="entry name" value="P-loop containing nucleotide triphosphate hydrolases"/>
    <property type="match status" value="1"/>
</dbReference>